<name>A0A1I8FLC2_9PLAT</name>
<protein>
    <submittedName>
        <fullName evidence="3">Uncharacterized protein</fullName>
    </submittedName>
</protein>
<organism evidence="2 3">
    <name type="scientific">Macrostomum lignano</name>
    <dbReference type="NCBI Taxonomy" id="282301"/>
    <lineage>
        <taxon>Eukaryota</taxon>
        <taxon>Metazoa</taxon>
        <taxon>Spiralia</taxon>
        <taxon>Lophotrochozoa</taxon>
        <taxon>Platyhelminthes</taxon>
        <taxon>Rhabditophora</taxon>
        <taxon>Macrostomorpha</taxon>
        <taxon>Macrostomida</taxon>
        <taxon>Macrostomidae</taxon>
        <taxon>Macrostomum</taxon>
    </lineage>
</organism>
<feature type="compositionally biased region" description="Low complexity" evidence="1">
    <location>
        <begin position="167"/>
        <end position="183"/>
    </location>
</feature>
<evidence type="ECO:0000256" key="1">
    <source>
        <dbReference type="SAM" id="MobiDB-lite"/>
    </source>
</evidence>
<feature type="region of interest" description="Disordered" evidence="1">
    <location>
        <begin position="139"/>
        <end position="202"/>
    </location>
</feature>
<dbReference type="Proteomes" id="UP000095280">
    <property type="component" value="Unplaced"/>
</dbReference>
<keyword evidence="2" id="KW-1185">Reference proteome</keyword>
<reference evidence="3" key="1">
    <citation type="submission" date="2016-11" db="UniProtKB">
        <authorList>
            <consortium name="WormBaseParasite"/>
        </authorList>
    </citation>
    <scope>IDENTIFICATION</scope>
</reference>
<evidence type="ECO:0000313" key="2">
    <source>
        <dbReference type="Proteomes" id="UP000095280"/>
    </source>
</evidence>
<dbReference type="AlphaFoldDB" id="A0A1I8FLC2"/>
<dbReference type="WBParaSite" id="maker-unitig_39041-snap-gene-0.2-mRNA-1">
    <property type="protein sequence ID" value="maker-unitig_39041-snap-gene-0.2-mRNA-1"/>
    <property type="gene ID" value="maker-unitig_39041-snap-gene-0.2"/>
</dbReference>
<sequence>MLLWGDKRHASDKHPQRPRAALLFSASSSARVGHSCSLLQLAEALADSSPTQQLDGYAQLHEQREQLEALPLRIPIALAKKVAADFGSSDGKLPTRQFGLKSLSPEELVSLHSLKRLERGLRDGAAPCNANAELRLAAWPAGKPGRNHGDCVAPSSDRSRRRRHPASRSTSRTGTSVGVSASSPALAVGHRDSSLGLPGQPARLRSCSLQQQPSSGANSGGVGLLKTVRRLAADALSASRTTAELFY</sequence>
<proteinExistence type="predicted"/>
<evidence type="ECO:0000313" key="3">
    <source>
        <dbReference type="WBParaSite" id="maker-unitig_39041-snap-gene-0.2-mRNA-1"/>
    </source>
</evidence>
<accession>A0A1I8FLC2</accession>